<reference evidence="1 2" key="1">
    <citation type="submission" date="2018-06" db="EMBL/GenBank/DDBJ databases">
        <title>Comparative genomics reveals the genomic features of Rhizophagus irregularis, R. cerebriforme, R. diaphanum and Gigaspora rosea, and their symbiotic lifestyle signature.</title>
        <authorList>
            <person name="Morin E."/>
            <person name="San Clemente H."/>
            <person name="Chen E.C.H."/>
            <person name="De La Providencia I."/>
            <person name="Hainaut M."/>
            <person name="Kuo A."/>
            <person name="Kohler A."/>
            <person name="Murat C."/>
            <person name="Tang N."/>
            <person name="Roy S."/>
            <person name="Loubradou J."/>
            <person name="Henrissat B."/>
            <person name="Grigoriev I.V."/>
            <person name="Corradi N."/>
            <person name="Roux C."/>
            <person name="Martin F.M."/>
        </authorList>
    </citation>
    <scope>NUCLEOTIDE SEQUENCE [LARGE SCALE GENOMIC DNA]</scope>
    <source>
        <strain evidence="1 2">DAOM 227022</strain>
    </source>
</reference>
<protein>
    <submittedName>
        <fullName evidence="1">Uncharacterized protein</fullName>
    </submittedName>
</protein>
<organism evidence="1 2">
    <name type="scientific">Glomus cerebriforme</name>
    <dbReference type="NCBI Taxonomy" id="658196"/>
    <lineage>
        <taxon>Eukaryota</taxon>
        <taxon>Fungi</taxon>
        <taxon>Fungi incertae sedis</taxon>
        <taxon>Mucoromycota</taxon>
        <taxon>Glomeromycotina</taxon>
        <taxon>Glomeromycetes</taxon>
        <taxon>Glomerales</taxon>
        <taxon>Glomeraceae</taxon>
        <taxon>Glomus</taxon>
    </lineage>
</organism>
<comment type="caution">
    <text evidence="1">The sequence shown here is derived from an EMBL/GenBank/DDBJ whole genome shotgun (WGS) entry which is preliminary data.</text>
</comment>
<sequence length="177" mass="20652">MNQNHQFPSFQPIFNNFMPQSNFQQTSTPSQTNASYMTSVQNVVQPQQAFLPNNFMINQQSSNQSDHSIVFFYQPPNDPCNYHVNCKEISFSEIIQLLNEFFNGNINSNQNESIFFYQKQSNGQIYQITCEIVSSSTLNKTIYGIDIENYGHDHLSFTFEQRENLKLYLIQFLSHCL</sequence>
<evidence type="ECO:0000313" key="2">
    <source>
        <dbReference type="Proteomes" id="UP000265703"/>
    </source>
</evidence>
<dbReference type="EMBL" id="QKYT01000184">
    <property type="protein sequence ID" value="RIA90368.1"/>
    <property type="molecule type" value="Genomic_DNA"/>
</dbReference>
<name>A0A397SWE0_9GLOM</name>
<gene>
    <name evidence="1" type="ORF">C1645_823502</name>
</gene>
<proteinExistence type="predicted"/>
<dbReference type="OrthoDB" id="2341975at2759"/>
<accession>A0A397SWE0</accession>
<evidence type="ECO:0000313" key="1">
    <source>
        <dbReference type="EMBL" id="RIA90368.1"/>
    </source>
</evidence>
<dbReference type="Proteomes" id="UP000265703">
    <property type="component" value="Unassembled WGS sequence"/>
</dbReference>
<dbReference type="AlphaFoldDB" id="A0A397SWE0"/>
<keyword evidence="2" id="KW-1185">Reference proteome</keyword>